<reference evidence="4 5" key="1">
    <citation type="submission" date="2017-09" db="EMBL/GenBank/DDBJ databases">
        <title>Genomic, metabolic, and phenotypic characteristics of bacterial isolates from the natural microbiome of the model nematode Caenorhabditis elegans.</title>
        <authorList>
            <person name="Zimmermann J."/>
            <person name="Obeng N."/>
            <person name="Yang W."/>
            <person name="Obeng O."/>
            <person name="Kissoyan K."/>
            <person name="Pees B."/>
            <person name="Dirksen P."/>
            <person name="Hoppner M."/>
            <person name="Franke A."/>
            <person name="Rosenstiel P."/>
            <person name="Leippe M."/>
            <person name="Dierking K."/>
            <person name="Kaleta C."/>
            <person name="Schulenburg H."/>
        </authorList>
    </citation>
    <scope>NUCLEOTIDE SEQUENCE [LARGE SCALE GENOMIC DNA]</scope>
    <source>
        <strain evidence="2 5">MYb25</strain>
        <strain evidence="3 4">MYb44</strain>
    </source>
</reference>
<dbReference type="Proteomes" id="UP000238325">
    <property type="component" value="Unassembled WGS sequence"/>
</dbReference>
<evidence type="ECO:0000313" key="2">
    <source>
        <dbReference type="EMBL" id="PRB86953.1"/>
    </source>
</evidence>
<dbReference type="EMBL" id="PCPH01000001">
    <property type="protein sequence ID" value="PRB92705.1"/>
    <property type="molecule type" value="Genomic_DNA"/>
</dbReference>
<proteinExistence type="predicted"/>
<organism evidence="2 5">
    <name type="scientific">Chryseobacterium culicis</name>
    <dbReference type="NCBI Taxonomy" id="680127"/>
    <lineage>
        <taxon>Bacteria</taxon>
        <taxon>Pseudomonadati</taxon>
        <taxon>Bacteroidota</taxon>
        <taxon>Flavobacteriia</taxon>
        <taxon>Flavobacteriales</taxon>
        <taxon>Weeksellaceae</taxon>
        <taxon>Chryseobacterium group</taxon>
        <taxon>Chryseobacterium</taxon>
    </lineage>
</organism>
<sequence length="277" mass="33343">MLNRIFFLLLMSCFFTSAQTHRFIYELQFKIDSTSTDYIKTNMVLDINPKDVKFYEYKFLRMDSINKANQNYRFRTWGFQNIITRERNSFKNKNFENLDDLFVYQTDDSMKWNLSNETKMADKYLLQKATTFFGGRQWTAWFCKEIPYNEGPYKFRGLPGLIFQIYDSKSQFKYNMLQSKSLDMTYDTTGFIEGYAGTKPLEVSEEMVQKKKLERFNEPFKDFMLQFDKQPDAQYFYRGTQITSKDQLKTFEKQAQETMMKENNPIEVNKVIHYSKK</sequence>
<dbReference type="Pfam" id="PF09697">
    <property type="entry name" value="Porph_ging"/>
    <property type="match status" value="1"/>
</dbReference>
<feature type="chain" id="PRO_5015499214" evidence="1">
    <location>
        <begin position="19"/>
        <end position="277"/>
    </location>
</feature>
<evidence type="ECO:0000313" key="3">
    <source>
        <dbReference type="EMBL" id="PRB92705.1"/>
    </source>
</evidence>
<dbReference type="InterPro" id="IPR005901">
    <property type="entry name" value="GLPGLI"/>
</dbReference>
<evidence type="ECO:0000256" key="1">
    <source>
        <dbReference type="SAM" id="SignalP"/>
    </source>
</evidence>
<protein>
    <submittedName>
        <fullName evidence="2">GLPGLI family protein</fullName>
    </submittedName>
</protein>
<gene>
    <name evidence="2" type="ORF">CQ022_12130</name>
    <name evidence="3" type="ORF">CQ033_05800</name>
</gene>
<dbReference type="AlphaFoldDB" id="A0A2S9D2H9"/>
<evidence type="ECO:0000313" key="5">
    <source>
        <dbReference type="Proteomes" id="UP000238534"/>
    </source>
</evidence>
<dbReference type="Proteomes" id="UP000238534">
    <property type="component" value="Unassembled WGS sequence"/>
</dbReference>
<keyword evidence="4" id="KW-1185">Reference proteome</keyword>
<accession>A0A2S9D2H9</accession>
<name>A0A2S9D2H9_CHRCI</name>
<comment type="caution">
    <text evidence="2">The sequence shown here is derived from an EMBL/GenBank/DDBJ whole genome shotgun (WGS) entry which is preliminary data.</text>
</comment>
<dbReference type="NCBIfam" id="TIGR01200">
    <property type="entry name" value="GLPGLI"/>
    <property type="match status" value="1"/>
</dbReference>
<dbReference type="RefSeq" id="WP_105681627.1">
    <property type="nucleotide sequence ID" value="NZ_JBBGZD010000001.1"/>
</dbReference>
<dbReference type="OrthoDB" id="1440774at2"/>
<dbReference type="EMBL" id="PCPP01000001">
    <property type="protein sequence ID" value="PRB86953.1"/>
    <property type="molecule type" value="Genomic_DNA"/>
</dbReference>
<keyword evidence="1" id="KW-0732">Signal</keyword>
<evidence type="ECO:0000313" key="4">
    <source>
        <dbReference type="Proteomes" id="UP000238325"/>
    </source>
</evidence>
<feature type="signal peptide" evidence="1">
    <location>
        <begin position="1"/>
        <end position="18"/>
    </location>
</feature>